<evidence type="ECO:0000313" key="2">
    <source>
        <dbReference type="Proteomes" id="UP000349468"/>
    </source>
</evidence>
<reference evidence="1 2" key="1">
    <citation type="submission" date="2019-09" db="EMBL/GenBank/DDBJ databases">
        <authorList>
            <person name="Chandra G."/>
            <person name="Truman W A."/>
        </authorList>
    </citation>
    <scope>NUCLEOTIDE SEQUENCE [LARGE SCALE GENOMIC DNA]</scope>
    <source>
        <strain evidence="1">PS870</strain>
    </source>
</reference>
<accession>A0A5E7QK33</accession>
<proteinExistence type="predicted"/>
<organism evidence="1 2">
    <name type="scientific">Pseudomonas fluorescens</name>
    <dbReference type="NCBI Taxonomy" id="294"/>
    <lineage>
        <taxon>Bacteria</taxon>
        <taxon>Pseudomonadati</taxon>
        <taxon>Pseudomonadota</taxon>
        <taxon>Gammaproteobacteria</taxon>
        <taxon>Pseudomonadales</taxon>
        <taxon>Pseudomonadaceae</taxon>
        <taxon>Pseudomonas</taxon>
    </lineage>
</organism>
<dbReference type="RefSeq" id="WP_154914235.1">
    <property type="nucleotide sequence ID" value="NZ_CABVIK010000038.1"/>
</dbReference>
<gene>
    <name evidence="1" type="ORF">PS870_06401</name>
</gene>
<protein>
    <recommendedName>
        <fullName evidence="3">Head decoration protein</fullName>
    </recommendedName>
</protein>
<dbReference type="EMBL" id="CABVIK010000038">
    <property type="protein sequence ID" value="VVP61660.1"/>
    <property type="molecule type" value="Genomic_DNA"/>
</dbReference>
<dbReference type="AlphaFoldDB" id="A0A5E7QK33"/>
<evidence type="ECO:0008006" key="3">
    <source>
        <dbReference type="Google" id="ProtNLM"/>
    </source>
</evidence>
<dbReference type="Proteomes" id="UP000349468">
    <property type="component" value="Unassembled WGS sequence"/>
</dbReference>
<sequence length="231" mass="23312">MSYTPQTPLVEQRHAGGFIVSLANGHQSIDQVLLTEGFGRIEAGTVLADAASTYTATGTATTANTGTGTMSDAVAQAPALMGTYVVTFTSKTEFSVVNPNGAPVPAQGGTIDLEGEGVVDSPGTTGTVFNSQGIGFLITVGTKAFIVGDSFTLAVTETGGGWTPLSSTSADVTAYGLLYRVTDTSHGSATAAAVVRNAEVNGSELVWDSSLSAAQQDAAIAALKAQGILSR</sequence>
<name>A0A5E7QK33_PSEFL</name>
<dbReference type="InterPro" id="IPR004195">
    <property type="entry name" value="Head_decoration_D"/>
</dbReference>
<dbReference type="Pfam" id="PF02924">
    <property type="entry name" value="HDPD"/>
    <property type="match status" value="1"/>
</dbReference>
<evidence type="ECO:0000313" key="1">
    <source>
        <dbReference type="EMBL" id="VVP61660.1"/>
    </source>
</evidence>